<keyword evidence="6" id="KW-0560">Oxidoreductase</keyword>
<keyword evidence="8" id="KW-0503">Monooxygenase</keyword>
<keyword evidence="11" id="KW-1185">Reference proteome</keyword>
<reference evidence="11" key="1">
    <citation type="journal article" date="2014" name="Science">
        <title>The coffee genome provides insight into the convergent evolution of caffeine biosynthesis.</title>
        <authorList>
            <person name="Denoeud F."/>
            <person name="Carretero-Paulet L."/>
            <person name="Dereeper A."/>
            <person name="Droc G."/>
            <person name="Guyot R."/>
            <person name="Pietrella M."/>
            <person name="Zheng C."/>
            <person name="Alberti A."/>
            <person name="Anthony F."/>
            <person name="Aprea G."/>
            <person name="Aury J.M."/>
            <person name="Bento P."/>
            <person name="Bernard M."/>
            <person name="Bocs S."/>
            <person name="Campa C."/>
            <person name="Cenci A."/>
            <person name="Combes M.C."/>
            <person name="Crouzillat D."/>
            <person name="Da Silva C."/>
            <person name="Daddiego L."/>
            <person name="De Bellis F."/>
            <person name="Dussert S."/>
            <person name="Garsmeur O."/>
            <person name="Gayraud T."/>
            <person name="Guignon V."/>
            <person name="Jahn K."/>
            <person name="Jamilloux V."/>
            <person name="Joet T."/>
            <person name="Labadie K."/>
            <person name="Lan T."/>
            <person name="Leclercq J."/>
            <person name="Lepelley M."/>
            <person name="Leroy T."/>
            <person name="Li L.T."/>
            <person name="Librado P."/>
            <person name="Lopez L."/>
            <person name="Munoz A."/>
            <person name="Noel B."/>
            <person name="Pallavicini A."/>
            <person name="Perrotta G."/>
            <person name="Poncet V."/>
            <person name="Pot D."/>
            <person name="Priyono X."/>
            <person name="Rigoreau M."/>
            <person name="Rouard M."/>
            <person name="Rozas J."/>
            <person name="Tranchant-Dubreuil C."/>
            <person name="VanBuren R."/>
            <person name="Zhang Q."/>
            <person name="Andrade A.C."/>
            <person name="Argout X."/>
            <person name="Bertrand B."/>
            <person name="de Kochko A."/>
            <person name="Graziosi G."/>
            <person name="Henry R.J."/>
            <person name="Jayarama X."/>
            <person name="Ming R."/>
            <person name="Nagai C."/>
            <person name="Rounsley S."/>
            <person name="Sankoff D."/>
            <person name="Giuliano G."/>
            <person name="Albert V.A."/>
            <person name="Wincker P."/>
            <person name="Lashermes P."/>
        </authorList>
    </citation>
    <scope>NUCLEOTIDE SEQUENCE [LARGE SCALE GENOMIC DNA]</scope>
    <source>
        <strain evidence="11">cv. DH200-94</strain>
    </source>
</reference>
<dbReference type="InterPro" id="IPR036396">
    <property type="entry name" value="Cyt_P450_sf"/>
</dbReference>
<evidence type="ECO:0000256" key="9">
    <source>
        <dbReference type="ARBA" id="ARBA00023136"/>
    </source>
</evidence>
<dbReference type="Gene3D" id="1.10.630.10">
    <property type="entry name" value="Cytochrome P450"/>
    <property type="match status" value="1"/>
</dbReference>
<comment type="cofactor">
    <cofactor evidence="1">
        <name>heme</name>
        <dbReference type="ChEBI" id="CHEBI:30413"/>
    </cofactor>
</comment>
<dbReference type="AlphaFoldDB" id="A0A068UWL0"/>
<keyword evidence="5" id="KW-0479">Metal-binding</keyword>
<dbReference type="GO" id="GO:0004497">
    <property type="term" value="F:monooxygenase activity"/>
    <property type="evidence" value="ECO:0007669"/>
    <property type="project" value="UniProtKB-KW"/>
</dbReference>
<keyword evidence="4" id="KW-0349">Heme</keyword>
<dbReference type="Proteomes" id="UP000295252">
    <property type="component" value="Chromosome IX"/>
</dbReference>
<sequence>MRNKLSATPNLADYYPYLRELDLQGLTRRMKAVSKIFDRFLEKIVDEHEQSANQDRQADDFVYTMLAFPDFPNLIHFYFCEGKKCSFQDMLGGSMDTSATVVEWTLAELLKTPRVMKKAQQELEKVVGLDRMVEESDLDSLNYLTWL</sequence>
<evidence type="ECO:0000313" key="11">
    <source>
        <dbReference type="Proteomes" id="UP000295252"/>
    </source>
</evidence>
<dbReference type="GO" id="GO:0016705">
    <property type="term" value="F:oxidoreductase activity, acting on paired donors, with incorporation or reduction of molecular oxygen"/>
    <property type="evidence" value="ECO:0007669"/>
    <property type="project" value="InterPro"/>
</dbReference>
<dbReference type="GO" id="GO:0020037">
    <property type="term" value="F:heme binding"/>
    <property type="evidence" value="ECO:0007669"/>
    <property type="project" value="InterPro"/>
</dbReference>
<dbReference type="PANTHER" id="PTHR47943:SF2">
    <property type="entry name" value="CYTOCHROME P450"/>
    <property type="match status" value="1"/>
</dbReference>
<dbReference type="PANTHER" id="PTHR47943">
    <property type="entry name" value="CYTOCHROME P450 93A3-LIKE"/>
    <property type="match status" value="1"/>
</dbReference>
<evidence type="ECO:0000256" key="6">
    <source>
        <dbReference type="ARBA" id="ARBA00023002"/>
    </source>
</evidence>
<dbReference type="PRINTS" id="PR00463">
    <property type="entry name" value="EP450I"/>
</dbReference>
<evidence type="ECO:0000256" key="5">
    <source>
        <dbReference type="ARBA" id="ARBA00022723"/>
    </source>
</evidence>
<evidence type="ECO:0000256" key="2">
    <source>
        <dbReference type="ARBA" id="ARBA00004370"/>
    </source>
</evidence>
<evidence type="ECO:0000256" key="7">
    <source>
        <dbReference type="ARBA" id="ARBA00023004"/>
    </source>
</evidence>
<dbReference type="EMBL" id="HG739155">
    <property type="protein sequence ID" value="CDP12930.1"/>
    <property type="molecule type" value="Genomic_DNA"/>
</dbReference>
<comment type="subcellular location">
    <subcellularLocation>
        <location evidence="2">Membrane</location>
    </subcellularLocation>
</comment>
<keyword evidence="9" id="KW-0472">Membrane</keyword>
<dbReference type="PhylomeDB" id="A0A068UWL0"/>
<name>A0A068UWL0_COFCA</name>
<evidence type="ECO:0000256" key="3">
    <source>
        <dbReference type="ARBA" id="ARBA00010617"/>
    </source>
</evidence>
<evidence type="ECO:0000313" key="10">
    <source>
        <dbReference type="EMBL" id="CDP12930.1"/>
    </source>
</evidence>
<comment type="similarity">
    <text evidence="3">Belongs to the cytochrome P450 family.</text>
</comment>
<proteinExistence type="inferred from homology"/>
<dbReference type="OMA" id="HEAMEHC"/>
<dbReference type="GO" id="GO:0016020">
    <property type="term" value="C:membrane"/>
    <property type="evidence" value="ECO:0007669"/>
    <property type="project" value="UniProtKB-SubCell"/>
</dbReference>
<dbReference type="STRING" id="49390.A0A068UWL0"/>
<dbReference type="InterPro" id="IPR001128">
    <property type="entry name" value="Cyt_P450"/>
</dbReference>
<dbReference type="InterPro" id="IPR002401">
    <property type="entry name" value="Cyt_P450_E_grp-I"/>
</dbReference>
<protein>
    <submittedName>
        <fullName evidence="10">Uncharacterized protein</fullName>
    </submittedName>
</protein>
<gene>
    <name evidence="10" type="ORF">GSCOC_T00037628001</name>
</gene>
<keyword evidence="7" id="KW-0408">Iron</keyword>
<dbReference type="Pfam" id="PF00067">
    <property type="entry name" value="p450"/>
    <property type="match status" value="1"/>
</dbReference>
<dbReference type="Gramene" id="CDP12930">
    <property type="protein sequence ID" value="CDP12930"/>
    <property type="gene ID" value="GSCOC_T00037628001"/>
</dbReference>
<evidence type="ECO:0000256" key="8">
    <source>
        <dbReference type="ARBA" id="ARBA00023033"/>
    </source>
</evidence>
<accession>A0A068UWL0</accession>
<evidence type="ECO:0000256" key="4">
    <source>
        <dbReference type="ARBA" id="ARBA00022617"/>
    </source>
</evidence>
<dbReference type="GO" id="GO:0005506">
    <property type="term" value="F:iron ion binding"/>
    <property type="evidence" value="ECO:0007669"/>
    <property type="project" value="InterPro"/>
</dbReference>
<dbReference type="SUPFAM" id="SSF48264">
    <property type="entry name" value="Cytochrome P450"/>
    <property type="match status" value="1"/>
</dbReference>
<evidence type="ECO:0000256" key="1">
    <source>
        <dbReference type="ARBA" id="ARBA00001971"/>
    </source>
</evidence>
<organism evidence="10 11">
    <name type="scientific">Coffea canephora</name>
    <name type="common">Robusta coffee</name>
    <dbReference type="NCBI Taxonomy" id="49390"/>
    <lineage>
        <taxon>Eukaryota</taxon>
        <taxon>Viridiplantae</taxon>
        <taxon>Streptophyta</taxon>
        <taxon>Embryophyta</taxon>
        <taxon>Tracheophyta</taxon>
        <taxon>Spermatophyta</taxon>
        <taxon>Magnoliopsida</taxon>
        <taxon>eudicotyledons</taxon>
        <taxon>Gunneridae</taxon>
        <taxon>Pentapetalae</taxon>
        <taxon>asterids</taxon>
        <taxon>lamiids</taxon>
        <taxon>Gentianales</taxon>
        <taxon>Rubiaceae</taxon>
        <taxon>Ixoroideae</taxon>
        <taxon>Gardenieae complex</taxon>
        <taxon>Bertiereae - Coffeeae clade</taxon>
        <taxon>Coffeeae</taxon>
        <taxon>Coffea</taxon>
    </lineage>
</organism>
<dbReference type="InParanoid" id="A0A068UWL0"/>